<organism evidence="3 4">
    <name type="scientific">Natronogracilivirga saccharolytica</name>
    <dbReference type="NCBI Taxonomy" id="2812953"/>
    <lineage>
        <taxon>Bacteria</taxon>
        <taxon>Pseudomonadati</taxon>
        <taxon>Balneolota</taxon>
        <taxon>Balneolia</taxon>
        <taxon>Balneolales</taxon>
        <taxon>Cyclonatronaceae</taxon>
        <taxon>Natronogracilivirga</taxon>
    </lineage>
</organism>
<feature type="signal peptide" evidence="2">
    <location>
        <begin position="1"/>
        <end position="23"/>
    </location>
</feature>
<dbReference type="RefSeq" id="WP_210510543.1">
    <property type="nucleotide sequence ID" value="NZ_JAFIDN010000002.1"/>
</dbReference>
<comment type="caution">
    <text evidence="3">The sequence shown here is derived from an EMBL/GenBank/DDBJ whole genome shotgun (WGS) entry which is preliminary data.</text>
</comment>
<evidence type="ECO:0000313" key="3">
    <source>
        <dbReference type="EMBL" id="MBP3191782.1"/>
    </source>
</evidence>
<keyword evidence="4" id="KW-1185">Reference proteome</keyword>
<dbReference type="Proteomes" id="UP000673975">
    <property type="component" value="Unassembled WGS sequence"/>
</dbReference>
<evidence type="ECO:0000256" key="2">
    <source>
        <dbReference type="SAM" id="SignalP"/>
    </source>
</evidence>
<gene>
    <name evidence="3" type="ORF">NATSA_03805</name>
</gene>
<feature type="region of interest" description="Disordered" evidence="1">
    <location>
        <begin position="133"/>
        <end position="184"/>
    </location>
</feature>
<dbReference type="AlphaFoldDB" id="A0A8J7RIC1"/>
<dbReference type="EMBL" id="JAFIDN010000002">
    <property type="protein sequence ID" value="MBP3191782.1"/>
    <property type="molecule type" value="Genomic_DNA"/>
</dbReference>
<accession>A0A8J7RIC1</accession>
<feature type="compositionally biased region" description="Basic and acidic residues" evidence="1">
    <location>
        <begin position="136"/>
        <end position="149"/>
    </location>
</feature>
<name>A0A8J7RIC1_9BACT</name>
<sequence>MKTSFAFFITLIFVLSGFSYAQADMIPGKISDTQSIKKGMANEQTPGFSGQRGMRPSADNRLIMQLDDITDEQREHINELHESHRAEMQQLISKMRKEDIDREEYTSRRRELYRGHQQDLRKILSEKQWEQLQTLRSERRPERRSERGYRQSSYQPDRSPVIIPDLDRNGESAGEQASATELHQEMTEEARIWNQRRFFGRINPKDIQRNIFKAHLDCQVQPHGITG</sequence>
<feature type="chain" id="PRO_5035291943" evidence="2">
    <location>
        <begin position="24"/>
        <end position="227"/>
    </location>
</feature>
<evidence type="ECO:0000256" key="1">
    <source>
        <dbReference type="SAM" id="MobiDB-lite"/>
    </source>
</evidence>
<proteinExistence type="predicted"/>
<reference evidence="3" key="1">
    <citation type="submission" date="2021-02" db="EMBL/GenBank/DDBJ databases">
        <title>Natronogracilivirga saccharolytica gen. nov. sp. nov. a new anaerobic, haloalkiliphilic carbohydrate-fermenting bacterium from soda lake and proposing of Cyclonatronumiaceae fam. nov. in the phylum Balneolaeota.</title>
        <authorList>
            <person name="Zhilina T.N."/>
            <person name="Sorokin D.Y."/>
            <person name="Zavarzina D.G."/>
            <person name="Toshchakov S.V."/>
            <person name="Kublanov I.V."/>
        </authorList>
    </citation>
    <scope>NUCLEOTIDE SEQUENCE</scope>
    <source>
        <strain evidence="3">Z-1702</strain>
    </source>
</reference>
<keyword evidence="2" id="KW-0732">Signal</keyword>
<protein>
    <submittedName>
        <fullName evidence="3">Uncharacterized protein</fullName>
    </submittedName>
</protein>
<evidence type="ECO:0000313" key="4">
    <source>
        <dbReference type="Proteomes" id="UP000673975"/>
    </source>
</evidence>